<comment type="caution">
    <text evidence="2">The sequence shown here is derived from an EMBL/GenBank/DDBJ whole genome shotgun (WGS) entry which is preliminary data.</text>
</comment>
<gene>
    <name evidence="2" type="ORF">CSUB01_02475</name>
</gene>
<protein>
    <submittedName>
        <fullName evidence="2">Uncharacterized protein</fullName>
    </submittedName>
</protein>
<evidence type="ECO:0000256" key="1">
    <source>
        <dbReference type="SAM" id="MobiDB-lite"/>
    </source>
</evidence>
<keyword evidence="3" id="KW-1185">Reference proteome</keyword>
<feature type="region of interest" description="Disordered" evidence="1">
    <location>
        <begin position="21"/>
        <end position="58"/>
    </location>
</feature>
<dbReference type="AlphaFoldDB" id="A0A066X942"/>
<sequence length="108" mass="11985">MDRSDQITKVTKVATSRLSAAAIAEAEEEEEEEEEEIISQSVLSTDLPENLGARPTSMRHGPHNMCLIATLPHLAISGNEQHQDPYWQRVERPFGEPAEILGCAMNTE</sequence>
<accession>A0A066X942</accession>
<dbReference type="HOGENOM" id="CLU_2196807_0_0_1"/>
<proteinExistence type="predicted"/>
<reference evidence="3" key="1">
    <citation type="journal article" date="2014" name="Genome Announc.">
        <title>Draft genome sequence of Colletotrichum sublineola, a destructive pathogen of cultivated sorghum.</title>
        <authorList>
            <person name="Baroncelli R."/>
            <person name="Sanz-Martin J.M."/>
            <person name="Rech G.E."/>
            <person name="Sukno S.A."/>
            <person name="Thon M.R."/>
        </authorList>
    </citation>
    <scope>NUCLEOTIDE SEQUENCE [LARGE SCALE GENOMIC DNA]</scope>
    <source>
        <strain evidence="3">TX430BB</strain>
    </source>
</reference>
<evidence type="ECO:0000313" key="2">
    <source>
        <dbReference type="EMBL" id="KDN62246.1"/>
    </source>
</evidence>
<organism evidence="2 3">
    <name type="scientific">Colletotrichum sublineola</name>
    <name type="common">Sorghum anthracnose fungus</name>
    <dbReference type="NCBI Taxonomy" id="1173701"/>
    <lineage>
        <taxon>Eukaryota</taxon>
        <taxon>Fungi</taxon>
        <taxon>Dikarya</taxon>
        <taxon>Ascomycota</taxon>
        <taxon>Pezizomycotina</taxon>
        <taxon>Sordariomycetes</taxon>
        <taxon>Hypocreomycetidae</taxon>
        <taxon>Glomerellales</taxon>
        <taxon>Glomerellaceae</taxon>
        <taxon>Colletotrichum</taxon>
        <taxon>Colletotrichum graminicola species complex</taxon>
    </lineage>
</organism>
<name>A0A066X942_COLSU</name>
<dbReference type="Proteomes" id="UP000027238">
    <property type="component" value="Unassembled WGS sequence"/>
</dbReference>
<dbReference type="EMBL" id="JMSE01001345">
    <property type="protein sequence ID" value="KDN62246.1"/>
    <property type="molecule type" value="Genomic_DNA"/>
</dbReference>
<evidence type="ECO:0000313" key="3">
    <source>
        <dbReference type="Proteomes" id="UP000027238"/>
    </source>
</evidence>
<feature type="compositionally biased region" description="Acidic residues" evidence="1">
    <location>
        <begin position="25"/>
        <end position="37"/>
    </location>
</feature>